<evidence type="ECO:0000256" key="1">
    <source>
        <dbReference type="ARBA" id="ARBA00001946"/>
    </source>
</evidence>
<evidence type="ECO:0000256" key="3">
    <source>
        <dbReference type="ARBA" id="ARBA00022723"/>
    </source>
</evidence>
<dbReference type="GeneID" id="93204555"/>
<dbReference type="GO" id="GO:0016853">
    <property type="term" value="F:isomerase activity"/>
    <property type="evidence" value="ECO:0007669"/>
    <property type="project" value="UniProtKB-ARBA"/>
</dbReference>
<comment type="similarity">
    <text evidence="2">Belongs to the FAH family.</text>
</comment>
<sequence length="294" mass="31134">MKYISFELPDGRRHAGVMTGPDTLVDLTDAMDLPDLLTLLQRHGQLAGDVARLAAQARHTVALDAVRVLAPLPNPPRNVFCVGKNYHEHAREFARSGFDSSAAAGAVPAAPIIFSKPPSSVSGPGDAIDTALDPCDSVDYEAELAVVIGKAGRVAPDDDPWSFVFGYTLVNDVTSRGLQKRHSQWLLGKGIDGYCPMGPALVSADEIGDIGALEITCEVNGELRQSARLSDLIFDIPTLVRAIGASITLQPGDVIATGTPVGVGIGFTPPKYLRRGDVVRVRAEPIGVLENPVI</sequence>
<dbReference type="EMBL" id="HE965806">
    <property type="protein sequence ID" value="CCJ52449.1"/>
    <property type="molecule type" value="Genomic_DNA"/>
</dbReference>
<evidence type="ECO:0000259" key="5">
    <source>
        <dbReference type="Pfam" id="PF01557"/>
    </source>
</evidence>
<dbReference type="GO" id="GO:0019752">
    <property type="term" value="P:carboxylic acid metabolic process"/>
    <property type="evidence" value="ECO:0007669"/>
    <property type="project" value="UniProtKB-ARBA"/>
</dbReference>
<proteinExistence type="inferred from homology"/>
<dbReference type="PANTHER" id="PTHR42796">
    <property type="entry name" value="FUMARYLACETOACETATE HYDROLASE DOMAIN-CONTAINING PROTEIN 2A-RELATED"/>
    <property type="match status" value="1"/>
</dbReference>
<evidence type="ECO:0000313" key="6">
    <source>
        <dbReference type="EMBL" id="CCJ52449.1"/>
    </source>
</evidence>
<dbReference type="RefSeq" id="WP_003811576.1">
    <property type="nucleotide sequence ID" value="NC_019382.1"/>
</dbReference>
<protein>
    <recommendedName>
        <fullName evidence="5">Fumarylacetoacetase-like C-terminal domain-containing protein</fullName>
    </recommendedName>
</protein>
<organism evidence="6 7">
    <name type="scientific">Bordetella bronchiseptica 253</name>
    <dbReference type="NCBI Taxonomy" id="568707"/>
    <lineage>
        <taxon>Bacteria</taxon>
        <taxon>Pseudomonadati</taxon>
        <taxon>Pseudomonadota</taxon>
        <taxon>Betaproteobacteria</taxon>
        <taxon>Burkholderiales</taxon>
        <taxon>Alcaligenaceae</taxon>
        <taxon>Bordetella</taxon>
    </lineage>
</organism>
<dbReference type="FunFam" id="3.90.850.10:FF:000002">
    <property type="entry name" value="2-hydroxyhepta-2,4-diene-1,7-dioate isomerase"/>
    <property type="match status" value="1"/>
</dbReference>
<dbReference type="AlphaFoldDB" id="A0A0C6P2M9"/>
<evidence type="ECO:0000256" key="4">
    <source>
        <dbReference type="ARBA" id="ARBA00022801"/>
    </source>
</evidence>
<dbReference type="Pfam" id="PF01557">
    <property type="entry name" value="FAA_hydrolase"/>
    <property type="match status" value="1"/>
</dbReference>
<evidence type="ECO:0000313" key="7">
    <source>
        <dbReference type="Proteomes" id="UP000007564"/>
    </source>
</evidence>
<gene>
    <name evidence="6" type="ORF">BN112_0531</name>
</gene>
<keyword evidence="3" id="KW-0479">Metal-binding</keyword>
<feature type="domain" description="Fumarylacetoacetase-like C-terminal" evidence="5">
    <location>
        <begin position="79"/>
        <end position="293"/>
    </location>
</feature>
<dbReference type="InterPro" id="IPR036663">
    <property type="entry name" value="Fumarylacetoacetase_C_sf"/>
</dbReference>
<dbReference type="PANTHER" id="PTHR42796:SF4">
    <property type="entry name" value="FUMARYLACETOACETATE HYDROLASE DOMAIN-CONTAINING PROTEIN 2A"/>
    <property type="match status" value="1"/>
</dbReference>
<dbReference type="KEGG" id="bbh:BN112_0531"/>
<dbReference type="SUPFAM" id="SSF56529">
    <property type="entry name" value="FAH"/>
    <property type="match status" value="1"/>
</dbReference>
<dbReference type="InterPro" id="IPR051121">
    <property type="entry name" value="FAH"/>
</dbReference>
<dbReference type="HOGENOM" id="CLU_028458_3_1_4"/>
<keyword evidence="4" id="KW-0378">Hydrolase</keyword>
<reference evidence="6 7" key="1">
    <citation type="journal article" date="2012" name="BMC Genomics">
        <title>Comparative genomics of the classical Bordetella subspecies: the evolution and exchange of virulence-associated diversity amongst closely related pathogens.</title>
        <authorList>
            <person name="Park J."/>
            <person name="Zhang Y."/>
            <person name="Buboltz A.M."/>
            <person name="Zhang X."/>
            <person name="Schuster S.C."/>
            <person name="Ahuja U."/>
            <person name="Liu M."/>
            <person name="Miller J.F."/>
            <person name="Sebaihia M."/>
            <person name="Bentley S.D."/>
            <person name="Parkhill J."/>
            <person name="Harvill E.T."/>
        </authorList>
    </citation>
    <scope>NUCLEOTIDE SEQUENCE [LARGE SCALE GENOMIC DNA]</scope>
    <source>
        <strain evidence="6 7">253</strain>
    </source>
</reference>
<dbReference type="InterPro" id="IPR011234">
    <property type="entry name" value="Fumarylacetoacetase-like_C"/>
</dbReference>
<dbReference type="Proteomes" id="UP000007564">
    <property type="component" value="Chromosome"/>
</dbReference>
<accession>A0A0C6P2M9</accession>
<comment type="cofactor">
    <cofactor evidence="1">
        <name>Mg(2+)</name>
        <dbReference type="ChEBI" id="CHEBI:18420"/>
    </cofactor>
</comment>
<dbReference type="GO" id="GO:0046872">
    <property type="term" value="F:metal ion binding"/>
    <property type="evidence" value="ECO:0007669"/>
    <property type="project" value="UniProtKB-KW"/>
</dbReference>
<evidence type="ECO:0000256" key="2">
    <source>
        <dbReference type="ARBA" id="ARBA00010211"/>
    </source>
</evidence>
<name>A0A0C6P2M9_BORBO</name>
<dbReference type="OrthoDB" id="8582489at2"/>
<dbReference type="GO" id="GO:0016787">
    <property type="term" value="F:hydrolase activity"/>
    <property type="evidence" value="ECO:0007669"/>
    <property type="project" value="UniProtKB-KW"/>
</dbReference>
<dbReference type="Gene3D" id="3.90.850.10">
    <property type="entry name" value="Fumarylacetoacetase-like, C-terminal domain"/>
    <property type="match status" value="1"/>
</dbReference>